<protein>
    <submittedName>
        <fullName evidence="2">VOC family protein</fullName>
    </submittedName>
</protein>
<reference evidence="2 3" key="1">
    <citation type="submission" date="2020-08" db="EMBL/GenBank/DDBJ databases">
        <title>The genome sequence of type strain Novosphingobium piscinae KCTC 42194.</title>
        <authorList>
            <person name="Liu Y."/>
        </authorList>
    </citation>
    <scope>NUCLEOTIDE SEQUENCE [LARGE SCALE GENOMIC DNA]</scope>
    <source>
        <strain evidence="2 3">KCTC 42194</strain>
    </source>
</reference>
<feature type="domain" description="VOC" evidence="1">
    <location>
        <begin position="168"/>
        <end position="318"/>
    </location>
</feature>
<evidence type="ECO:0000313" key="3">
    <source>
        <dbReference type="Proteomes" id="UP000551327"/>
    </source>
</evidence>
<organism evidence="2 3">
    <name type="scientific">Novosphingobium piscinae</name>
    <dbReference type="NCBI Taxonomy" id="1507448"/>
    <lineage>
        <taxon>Bacteria</taxon>
        <taxon>Pseudomonadati</taxon>
        <taxon>Pseudomonadota</taxon>
        <taxon>Alphaproteobacteria</taxon>
        <taxon>Sphingomonadales</taxon>
        <taxon>Sphingomonadaceae</taxon>
        <taxon>Novosphingobium</taxon>
    </lineage>
</organism>
<dbReference type="Gene3D" id="3.10.180.10">
    <property type="entry name" value="2,3-Dihydroxybiphenyl 1,2-Dioxygenase, domain 1"/>
    <property type="match status" value="2"/>
</dbReference>
<dbReference type="Pfam" id="PF00903">
    <property type="entry name" value="Glyoxalase"/>
    <property type="match status" value="1"/>
</dbReference>
<gene>
    <name evidence="2" type="ORF">H7F53_12025</name>
</gene>
<dbReference type="EMBL" id="JACLAX010000011">
    <property type="protein sequence ID" value="MBC2669874.1"/>
    <property type="molecule type" value="Genomic_DNA"/>
</dbReference>
<dbReference type="RefSeq" id="WP_185679733.1">
    <property type="nucleotide sequence ID" value="NZ_JACLAX010000011.1"/>
</dbReference>
<evidence type="ECO:0000313" key="2">
    <source>
        <dbReference type="EMBL" id="MBC2669874.1"/>
    </source>
</evidence>
<accession>A0A7X1FZI3</accession>
<evidence type="ECO:0000259" key="1">
    <source>
        <dbReference type="PROSITE" id="PS51819"/>
    </source>
</evidence>
<comment type="caution">
    <text evidence="2">The sequence shown here is derived from an EMBL/GenBank/DDBJ whole genome shotgun (WGS) entry which is preliminary data.</text>
</comment>
<keyword evidence="3" id="KW-1185">Reference proteome</keyword>
<dbReference type="SUPFAM" id="SSF54593">
    <property type="entry name" value="Glyoxalase/Bleomycin resistance protein/Dihydroxybiphenyl dioxygenase"/>
    <property type="match status" value="2"/>
</dbReference>
<dbReference type="Proteomes" id="UP000551327">
    <property type="component" value="Unassembled WGS sequence"/>
</dbReference>
<dbReference type="AlphaFoldDB" id="A0A7X1FZI3"/>
<dbReference type="PROSITE" id="PS51819">
    <property type="entry name" value="VOC"/>
    <property type="match status" value="1"/>
</dbReference>
<dbReference type="InterPro" id="IPR004360">
    <property type="entry name" value="Glyas_Fos-R_dOase_dom"/>
</dbReference>
<proteinExistence type="predicted"/>
<sequence length="319" mass="33631">MASDPLDNGFAEAVAIVADVDASTARLCAATGFARRGPGGAVPAGALALLGLDEGTGGREVLLGHPDSARGAIRLIQLDGPTAPRLRDGAQAWDSGGIFDINLRALPSIEALHARFAAQGFLARAPITDWDFGPLAVREVVEDDADGLAIALMERVRPPLAGYEGLRGPASWVFNSTQVVADFDLARRFYTKTLGWQVVQETEGMAAQPGGRNCMGLPLGLAADLPMRIGIYHPAGRMEGSVEIIAFGCPTLDFADRAPPLRGWAALRFPVRDLAAVLRRLDGQRVIGPVAFDCAPHGRVQAAAVVTPWGARLEFLQAG</sequence>
<dbReference type="InterPro" id="IPR037523">
    <property type="entry name" value="VOC_core"/>
</dbReference>
<name>A0A7X1FZI3_9SPHN</name>
<dbReference type="InterPro" id="IPR029068">
    <property type="entry name" value="Glyas_Bleomycin-R_OHBP_Dase"/>
</dbReference>